<dbReference type="PANTHER" id="PTHR41523">
    <property type="entry name" value="TWO-COMPONENT SYSTEM SENSOR PROTEIN"/>
    <property type="match status" value="1"/>
</dbReference>
<dbReference type="EMBL" id="SRXU01000012">
    <property type="protein sequence ID" value="TGX37603.1"/>
    <property type="molecule type" value="Genomic_DNA"/>
</dbReference>
<dbReference type="InterPro" id="IPR011495">
    <property type="entry name" value="Sig_transdc_His_kin_sub2_dim/P"/>
</dbReference>
<dbReference type="Proteomes" id="UP000309848">
    <property type="component" value="Unassembled WGS sequence"/>
</dbReference>
<sequence length="218" mass="22996">MMAQHAFPEPAAIAVLPAMPQPSVADETNHRVANSLQLLAAMVSVEARRVADPIAVAALDTTMRRILAIGGVHRQLYQSGTAASVDLRAYLGELGAELERGCADAGRRVHVAADTINASPDAATAIGVIVSELVGNACKYAYAPGMPGDVEVVLRKMPFGGYRLEVSDRGRGMPADRISQGSGLGRQLIAMMAKRLGGRHDWTNTQPGTRFTLHVGGC</sequence>
<dbReference type="InterPro" id="IPR003594">
    <property type="entry name" value="HATPase_dom"/>
</dbReference>
<dbReference type="Pfam" id="PF07568">
    <property type="entry name" value="HisKA_2"/>
    <property type="match status" value="1"/>
</dbReference>
<dbReference type="InterPro" id="IPR004358">
    <property type="entry name" value="Sig_transdc_His_kin-like_C"/>
</dbReference>
<evidence type="ECO:0000256" key="4">
    <source>
        <dbReference type="ARBA" id="ARBA00022679"/>
    </source>
</evidence>
<dbReference type="Pfam" id="PF02518">
    <property type="entry name" value="HATPase_c"/>
    <property type="match status" value="1"/>
</dbReference>
<evidence type="ECO:0000256" key="7">
    <source>
        <dbReference type="ARBA" id="ARBA00022840"/>
    </source>
</evidence>
<evidence type="ECO:0000256" key="3">
    <source>
        <dbReference type="ARBA" id="ARBA00022553"/>
    </source>
</evidence>
<dbReference type="SUPFAM" id="SSF55874">
    <property type="entry name" value="ATPase domain of HSP90 chaperone/DNA topoisomerase II/histidine kinase"/>
    <property type="match status" value="1"/>
</dbReference>
<keyword evidence="3" id="KW-0597">Phosphoprotein</keyword>
<dbReference type="Gene3D" id="3.30.565.10">
    <property type="entry name" value="Histidine kinase-like ATPase, C-terminal domain"/>
    <property type="match status" value="1"/>
</dbReference>
<dbReference type="GO" id="GO:0005524">
    <property type="term" value="F:ATP binding"/>
    <property type="evidence" value="ECO:0007669"/>
    <property type="project" value="UniProtKB-KW"/>
</dbReference>
<dbReference type="GO" id="GO:0004673">
    <property type="term" value="F:protein histidine kinase activity"/>
    <property type="evidence" value="ECO:0007669"/>
    <property type="project" value="UniProtKB-EC"/>
</dbReference>
<evidence type="ECO:0000256" key="6">
    <source>
        <dbReference type="ARBA" id="ARBA00022777"/>
    </source>
</evidence>
<keyword evidence="5" id="KW-0547">Nucleotide-binding</keyword>
<dbReference type="EC" id="2.7.13.3" evidence="2"/>
<dbReference type="PRINTS" id="PR00344">
    <property type="entry name" value="BCTRLSENSOR"/>
</dbReference>
<accession>A0A4S1W5M8</accession>
<evidence type="ECO:0000256" key="2">
    <source>
        <dbReference type="ARBA" id="ARBA00012438"/>
    </source>
</evidence>
<dbReference type="RefSeq" id="WP_135987367.1">
    <property type="nucleotide sequence ID" value="NZ_JAASQM010000002.1"/>
</dbReference>
<name>A0A4S1W5M8_9SPHN</name>
<proteinExistence type="predicted"/>
<gene>
    <name evidence="9" type="ORF">E5A74_19850</name>
</gene>
<reference evidence="9 10" key="1">
    <citation type="submission" date="2019-04" db="EMBL/GenBank/DDBJ databases">
        <title>Sphingomonas psychrotolerans sp. nov., isolated from soil in the Tianshan Mountains, Xinjiang, China.</title>
        <authorList>
            <person name="Luo Y."/>
            <person name="Sheng H."/>
        </authorList>
    </citation>
    <scope>NUCLEOTIDE SEQUENCE [LARGE SCALE GENOMIC DNA]</scope>
    <source>
        <strain evidence="9 10">KIS18-15</strain>
    </source>
</reference>
<dbReference type="OrthoDB" id="7297573at2"/>
<comment type="caution">
    <text evidence="9">The sequence shown here is derived from an EMBL/GenBank/DDBJ whole genome shotgun (WGS) entry which is preliminary data.</text>
</comment>
<evidence type="ECO:0000256" key="5">
    <source>
        <dbReference type="ARBA" id="ARBA00022741"/>
    </source>
</evidence>
<evidence type="ECO:0000313" key="10">
    <source>
        <dbReference type="Proteomes" id="UP000309848"/>
    </source>
</evidence>
<dbReference type="InterPro" id="IPR036890">
    <property type="entry name" value="HATPase_C_sf"/>
</dbReference>
<keyword evidence="4" id="KW-0808">Transferase</keyword>
<keyword evidence="10" id="KW-1185">Reference proteome</keyword>
<dbReference type="AlphaFoldDB" id="A0A4S1W5M8"/>
<dbReference type="SMART" id="SM00387">
    <property type="entry name" value="HATPase_c"/>
    <property type="match status" value="1"/>
</dbReference>
<keyword evidence="6 9" id="KW-0418">Kinase</keyword>
<protein>
    <recommendedName>
        <fullName evidence="2">histidine kinase</fullName>
        <ecNumber evidence="2">2.7.13.3</ecNumber>
    </recommendedName>
</protein>
<organism evidence="9 10">
    <name type="scientific">Sphingomonas naasensis</name>
    <dbReference type="NCBI Taxonomy" id="1344951"/>
    <lineage>
        <taxon>Bacteria</taxon>
        <taxon>Pseudomonadati</taxon>
        <taxon>Pseudomonadota</taxon>
        <taxon>Alphaproteobacteria</taxon>
        <taxon>Sphingomonadales</taxon>
        <taxon>Sphingomonadaceae</taxon>
        <taxon>Sphingomonas</taxon>
    </lineage>
</organism>
<evidence type="ECO:0000313" key="9">
    <source>
        <dbReference type="EMBL" id="TGX37603.1"/>
    </source>
</evidence>
<keyword evidence="7" id="KW-0067">ATP-binding</keyword>
<feature type="domain" description="Histidine kinase/HSP90-like ATPase" evidence="8">
    <location>
        <begin position="121"/>
        <end position="217"/>
    </location>
</feature>
<evidence type="ECO:0000259" key="8">
    <source>
        <dbReference type="SMART" id="SM00387"/>
    </source>
</evidence>
<evidence type="ECO:0000256" key="1">
    <source>
        <dbReference type="ARBA" id="ARBA00000085"/>
    </source>
</evidence>
<dbReference type="PANTHER" id="PTHR41523:SF8">
    <property type="entry name" value="ETHYLENE RESPONSE SENSOR PROTEIN"/>
    <property type="match status" value="1"/>
</dbReference>
<comment type="catalytic activity">
    <reaction evidence="1">
        <text>ATP + protein L-histidine = ADP + protein N-phospho-L-histidine.</text>
        <dbReference type="EC" id="2.7.13.3"/>
    </reaction>
</comment>